<organism evidence="3 4">
    <name type="scientific">Martelella radicis</name>
    <dbReference type="NCBI Taxonomy" id="1397476"/>
    <lineage>
        <taxon>Bacteria</taxon>
        <taxon>Pseudomonadati</taxon>
        <taxon>Pseudomonadota</taxon>
        <taxon>Alphaproteobacteria</taxon>
        <taxon>Hyphomicrobiales</taxon>
        <taxon>Aurantimonadaceae</taxon>
        <taxon>Martelella</taxon>
    </lineage>
</organism>
<dbReference type="Gene3D" id="3.90.550.10">
    <property type="entry name" value="Spore Coat Polysaccharide Biosynthesis Protein SpsA, Chain A"/>
    <property type="match status" value="1"/>
</dbReference>
<dbReference type="InterPro" id="IPR025877">
    <property type="entry name" value="MobA-like_NTP_Trfase"/>
</dbReference>
<keyword evidence="1" id="KW-0460">Magnesium</keyword>
<dbReference type="GO" id="GO:0016779">
    <property type="term" value="F:nucleotidyltransferase activity"/>
    <property type="evidence" value="ECO:0007669"/>
    <property type="project" value="UniProtKB-KW"/>
</dbReference>
<proteinExistence type="predicted"/>
<dbReference type="EMBL" id="JACIDZ010000003">
    <property type="protein sequence ID" value="MBB4121296.1"/>
    <property type="molecule type" value="Genomic_DNA"/>
</dbReference>
<accession>A0A7W6KHH6</accession>
<keyword evidence="3" id="KW-0808">Transferase</keyword>
<dbReference type="PANTHER" id="PTHR43777:SF1">
    <property type="entry name" value="MOLYBDENUM COFACTOR CYTIDYLYLTRANSFERASE"/>
    <property type="match status" value="1"/>
</dbReference>
<dbReference type="InterPro" id="IPR029044">
    <property type="entry name" value="Nucleotide-diphossugar_trans"/>
</dbReference>
<name>A0A7W6KHH6_9HYPH</name>
<dbReference type="Pfam" id="PF12804">
    <property type="entry name" value="NTP_transf_3"/>
    <property type="match status" value="1"/>
</dbReference>
<dbReference type="Proteomes" id="UP000530571">
    <property type="component" value="Unassembled WGS sequence"/>
</dbReference>
<reference evidence="3 4" key="1">
    <citation type="submission" date="2020-08" db="EMBL/GenBank/DDBJ databases">
        <title>Genomic Encyclopedia of Type Strains, Phase IV (KMG-IV): sequencing the most valuable type-strain genomes for metagenomic binning, comparative biology and taxonomic classification.</title>
        <authorList>
            <person name="Goeker M."/>
        </authorList>
    </citation>
    <scope>NUCLEOTIDE SEQUENCE [LARGE SCALE GENOMIC DNA]</scope>
    <source>
        <strain evidence="3 4">DSM 28101</strain>
    </source>
</reference>
<dbReference type="CDD" id="cd04182">
    <property type="entry name" value="GT_2_like_f"/>
    <property type="match status" value="1"/>
</dbReference>
<comment type="caution">
    <text evidence="3">The sequence shown here is derived from an EMBL/GenBank/DDBJ whole genome shotgun (WGS) entry which is preliminary data.</text>
</comment>
<gene>
    <name evidence="3" type="ORF">GGR30_001210</name>
</gene>
<keyword evidence="3" id="KW-0548">Nucleotidyltransferase</keyword>
<dbReference type="RefSeq" id="WP_183483567.1">
    <property type="nucleotide sequence ID" value="NZ_JACIDZ010000003.1"/>
</dbReference>
<keyword evidence="4" id="KW-1185">Reference proteome</keyword>
<protein>
    <submittedName>
        <fullName evidence="3">CTP:molybdopterin cytidylyltransferase MocA</fullName>
    </submittedName>
</protein>
<dbReference type="AlphaFoldDB" id="A0A7W6KHH6"/>
<dbReference type="SUPFAM" id="SSF53448">
    <property type="entry name" value="Nucleotide-diphospho-sugar transferases"/>
    <property type="match status" value="1"/>
</dbReference>
<evidence type="ECO:0000313" key="4">
    <source>
        <dbReference type="Proteomes" id="UP000530571"/>
    </source>
</evidence>
<evidence type="ECO:0000256" key="1">
    <source>
        <dbReference type="ARBA" id="ARBA00022842"/>
    </source>
</evidence>
<feature type="domain" description="MobA-like NTP transferase" evidence="2">
    <location>
        <begin position="7"/>
        <end position="158"/>
    </location>
</feature>
<dbReference type="PANTHER" id="PTHR43777">
    <property type="entry name" value="MOLYBDENUM COFACTOR CYTIDYLYLTRANSFERASE"/>
    <property type="match status" value="1"/>
</dbReference>
<evidence type="ECO:0000259" key="2">
    <source>
        <dbReference type="Pfam" id="PF12804"/>
    </source>
</evidence>
<evidence type="ECO:0000313" key="3">
    <source>
        <dbReference type="EMBL" id="MBB4121296.1"/>
    </source>
</evidence>
<sequence length="187" mass="19567">MREKRAVIVLAAGASRRFGDNNKLLADLGGEPLVARAFRLAAGLCLADRLAVVSDPKVAELAEAVGLRSVTIEAGGTQSESLKAGIVALSPACRAALVMLGDMPHLDPRRLAELAQGPCPSAASLNGQTMPPALLPAEWFAEIMRISGDRGAGALLKRIPGENRHAFPAESLADIDSRDDLAALRND</sequence>